<accession>W6VC15</accession>
<protein>
    <submittedName>
        <fullName evidence="1">Uncharacterized protein</fullName>
    </submittedName>
</protein>
<gene>
    <name evidence="1" type="ORF">EGR_00943</name>
</gene>
<dbReference type="Proteomes" id="UP000019149">
    <property type="component" value="Unassembled WGS sequence"/>
</dbReference>
<sequence length="162" mass="18558">MEIPTTEIIQRRDKLNCGFLVILATQVPFPLLNFSHPNRTFSTIIKFANSHKSEAIQVGIHCLFSKFKGVILLNLNLCGWILYQKFLSYVAFVTENCGSYNNFEVLFLCFKSMDTVGLELGECFFFEQSVKKHVLFDSPKLIIDLKLCKKISSYTKVVESIL</sequence>
<proteinExistence type="predicted"/>
<comment type="caution">
    <text evidence="1">The sequence shown here is derived from an EMBL/GenBank/DDBJ whole genome shotgun (WGS) entry which is preliminary data.</text>
</comment>
<dbReference type="AlphaFoldDB" id="W6VC15"/>
<keyword evidence="2" id="KW-1185">Reference proteome</keyword>
<dbReference type="CTD" id="36336658"/>
<dbReference type="RefSeq" id="XP_024355595.1">
    <property type="nucleotide sequence ID" value="XM_024490192.1"/>
</dbReference>
<dbReference type="EMBL" id="APAU02000003">
    <property type="protein sequence ID" value="EUB64399.1"/>
    <property type="molecule type" value="Genomic_DNA"/>
</dbReference>
<organism evidence="1 2">
    <name type="scientific">Echinococcus granulosus</name>
    <name type="common">Hydatid tapeworm</name>
    <dbReference type="NCBI Taxonomy" id="6210"/>
    <lineage>
        <taxon>Eukaryota</taxon>
        <taxon>Metazoa</taxon>
        <taxon>Spiralia</taxon>
        <taxon>Lophotrochozoa</taxon>
        <taxon>Platyhelminthes</taxon>
        <taxon>Cestoda</taxon>
        <taxon>Eucestoda</taxon>
        <taxon>Cyclophyllidea</taxon>
        <taxon>Taeniidae</taxon>
        <taxon>Echinococcus</taxon>
        <taxon>Echinococcus granulosus group</taxon>
    </lineage>
</organism>
<reference evidence="1 2" key="1">
    <citation type="journal article" date="2013" name="Nat. Genet.">
        <title>The genome of the hydatid tapeworm Echinococcus granulosus.</title>
        <authorList>
            <person name="Zheng H."/>
            <person name="Zhang W."/>
            <person name="Zhang L."/>
            <person name="Zhang Z."/>
            <person name="Li J."/>
            <person name="Lu G."/>
            <person name="Zhu Y."/>
            <person name="Wang Y."/>
            <person name="Huang Y."/>
            <person name="Liu J."/>
            <person name="Kang H."/>
            <person name="Chen J."/>
            <person name="Wang L."/>
            <person name="Chen A."/>
            <person name="Yu S."/>
            <person name="Gao Z."/>
            <person name="Jin L."/>
            <person name="Gu W."/>
            <person name="Wang Z."/>
            <person name="Zhao L."/>
            <person name="Shi B."/>
            <person name="Wen H."/>
            <person name="Lin R."/>
            <person name="Jones M.K."/>
            <person name="Brejova B."/>
            <person name="Vinar T."/>
            <person name="Zhao G."/>
            <person name="McManus D.P."/>
            <person name="Chen Z."/>
            <person name="Zhou Y."/>
            <person name="Wang S."/>
        </authorList>
    </citation>
    <scope>NUCLEOTIDE SEQUENCE [LARGE SCALE GENOMIC DNA]</scope>
</reference>
<name>W6VC15_ECHGR</name>
<evidence type="ECO:0000313" key="1">
    <source>
        <dbReference type="EMBL" id="EUB64399.1"/>
    </source>
</evidence>
<dbReference type="KEGG" id="egl:EGR_00943"/>
<evidence type="ECO:0000313" key="2">
    <source>
        <dbReference type="Proteomes" id="UP000019149"/>
    </source>
</evidence>
<dbReference type="GeneID" id="36336658"/>